<evidence type="ECO:0000313" key="5">
    <source>
        <dbReference type="Proteomes" id="UP000278886"/>
    </source>
</evidence>
<feature type="domain" description="Gfo/Idh/MocA-like oxidoreductase N-terminal" evidence="2">
    <location>
        <begin position="5"/>
        <end position="121"/>
    </location>
</feature>
<keyword evidence="5" id="KW-1185">Reference proteome</keyword>
<dbReference type="Gene3D" id="3.30.360.10">
    <property type="entry name" value="Dihydrodipicolinate Reductase, domain 2"/>
    <property type="match status" value="1"/>
</dbReference>
<dbReference type="PANTHER" id="PTHR43377">
    <property type="entry name" value="BILIVERDIN REDUCTASE A"/>
    <property type="match status" value="1"/>
</dbReference>
<dbReference type="GO" id="GO:0000166">
    <property type="term" value="F:nucleotide binding"/>
    <property type="evidence" value="ECO:0007669"/>
    <property type="project" value="InterPro"/>
</dbReference>
<evidence type="ECO:0000256" key="1">
    <source>
        <dbReference type="ARBA" id="ARBA00023027"/>
    </source>
</evidence>
<protein>
    <submittedName>
        <fullName evidence="4">Gfo/Idh/MocA family oxidoreductase</fullName>
    </submittedName>
</protein>
<dbReference type="InterPro" id="IPR000683">
    <property type="entry name" value="Gfo/Idh/MocA-like_OxRdtase_N"/>
</dbReference>
<dbReference type="InterPro" id="IPR051450">
    <property type="entry name" value="Gfo/Idh/MocA_Oxidoreductases"/>
</dbReference>
<dbReference type="PANTHER" id="PTHR43377:SF1">
    <property type="entry name" value="BILIVERDIN REDUCTASE A"/>
    <property type="match status" value="1"/>
</dbReference>
<feature type="domain" description="GFO/IDH/MocA-like oxidoreductase" evidence="3">
    <location>
        <begin position="154"/>
        <end position="229"/>
    </location>
</feature>
<dbReference type="Proteomes" id="UP000278886">
    <property type="component" value="Chromosome"/>
</dbReference>
<dbReference type="OrthoDB" id="179913at2"/>
<dbReference type="EMBL" id="CP032630">
    <property type="protein sequence ID" value="AYF98356.1"/>
    <property type="molecule type" value="Genomic_DNA"/>
</dbReference>
<dbReference type="InterPro" id="IPR055170">
    <property type="entry name" value="GFO_IDH_MocA-like_dom"/>
</dbReference>
<gene>
    <name evidence="4" type="ORF">D7I47_08865</name>
</gene>
<dbReference type="Pfam" id="PF22725">
    <property type="entry name" value="GFO_IDH_MocA_C3"/>
    <property type="match status" value="1"/>
</dbReference>
<sequence>MARPRLAVIGAGAMGSRHLRVIAQSNAADLVGVVEPNADLGQAVATTHGTRWFADLDDELLSTVQGVVVATPTETHEAIAEHILGAGIPLLVEKPIAPGLAQTEKLLALAEAQDLPLMCGFAERFNPGFLEARAIIDEPVHVIATRHSPYAPRIRTGVAWDLLVHDVDLVCLIFGGEPSHVRGFTGVHDPRSLPHAEDIAETTLVFPDREIAHVSASRISQRKVRSLWVHEVDRLIEIDLLRKNVTIHRSLDLEPADSDGRGYRQESVLEVPDIRQSAEPLVAQFGHFLDLIEGRADSAAERRSVLPAHRVVEQLLTQ</sequence>
<accession>A0A387BB33</accession>
<reference evidence="5" key="1">
    <citation type="submission" date="2018-09" db="EMBL/GenBank/DDBJ databases">
        <title>Genome sequencing of strain 2DFWR-13.</title>
        <authorList>
            <person name="Heo J."/>
            <person name="Kim S.-J."/>
            <person name="Kwon S.-W."/>
        </authorList>
    </citation>
    <scope>NUCLEOTIDE SEQUENCE [LARGE SCALE GENOMIC DNA]</scope>
    <source>
        <strain evidence="5">2DFWR-13</strain>
    </source>
</reference>
<name>A0A387BB33_9MICO</name>
<dbReference type="SUPFAM" id="SSF51735">
    <property type="entry name" value="NAD(P)-binding Rossmann-fold domains"/>
    <property type="match status" value="1"/>
</dbReference>
<evidence type="ECO:0000259" key="2">
    <source>
        <dbReference type="Pfam" id="PF01408"/>
    </source>
</evidence>
<dbReference type="KEGG" id="lyd:D7I47_08865"/>
<dbReference type="SUPFAM" id="SSF55347">
    <property type="entry name" value="Glyceraldehyde-3-phosphate dehydrogenase-like, C-terminal domain"/>
    <property type="match status" value="1"/>
</dbReference>
<proteinExistence type="predicted"/>
<evidence type="ECO:0000259" key="3">
    <source>
        <dbReference type="Pfam" id="PF22725"/>
    </source>
</evidence>
<dbReference type="Pfam" id="PF01408">
    <property type="entry name" value="GFO_IDH_MocA"/>
    <property type="match status" value="1"/>
</dbReference>
<organism evidence="4 5">
    <name type="scientific">Protaetiibacter intestinalis</name>
    <dbReference type="NCBI Taxonomy" id="2419774"/>
    <lineage>
        <taxon>Bacteria</taxon>
        <taxon>Bacillati</taxon>
        <taxon>Actinomycetota</taxon>
        <taxon>Actinomycetes</taxon>
        <taxon>Micrococcales</taxon>
        <taxon>Microbacteriaceae</taxon>
        <taxon>Protaetiibacter</taxon>
    </lineage>
</organism>
<dbReference type="InterPro" id="IPR036291">
    <property type="entry name" value="NAD(P)-bd_dom_sf"/>
</dbReference>
<dbReference type="RefSeq" id="WP_120762703.1">
    <property type="nucleotide sequence ID" value="NZ_CP032630.1"/>
</dbReference>
<dbReference type="AlphaFoldDB" id="A0A387BB33"/>
<dbReference type="Gene3D" id="3.40.50.720">
    <property type="entry name" value="NAD(P)-binding Rossmann-like Domain"/>
    <property type="match status" value="1"/>
</dbReference>
<evidence type="ECO:0000313" key="4">
    <source>
        <dbReference type="EMBL" id="AYF98356.1"/>
    </source>
</evidence>
<keyword evidence="1" id="KW-0520">NAD</keyword>